<evidence type="ECO:0000313" key="7">
    <source>
        <dbReference type="Proteomes" id="UP000038010"/>
    </source>
</evidence>
<dbReference type="InterPro" id="IPR050364">
    <property type="entry name" value="Cytochrome_P450_fung"/>
</dbReference>
<protein>
    <submittedName>
        <fullName evidence="6">Fumitremorgin C synthase</fullName>
    </submittedName>
</protein>
<dbReference type="InterPro" id="IPR036396">
    <property type="entry name" value="Cyt_P450_sf"/>
</dbReference>
<dbReference type="RefSeq" id="XP_017996602.1">
    <property type="nucleotide sequence ID" value="XM_018138782.1"/>
</dbReference>
<keyword evidence="2" id="KW-0479">Metal-binding</keyword>
<accession>A0A0N0NJH4</accession>
<keyword evidence="3" id="KW-0560">Oxidoreductase</keyword>
<evidence type="ECO:0000256" key="3">
    <source>
        <dbReference type="ARBA" id="ARBA00023002"/>
    </source>
</evidence>
<comment type="similarity">
    <text evidence="1">Belongs to the cytochrome P450 family.</text>
</comment>
<dbReference type="GO" id="GO:0016705">
    <property type="term" value="F:oxidoreductase activity, acting on paired donors, with incorporation or reduction of molecular oxygen"/>
    <property type="evidence" value="ECO:0007669"/>
    <property type="project" value="InterPro"/>
</dbReference>
<evidence type="ECO:0000313" key="6">
    <source>
        <dbReference type="EMBL" id="KPI36639.1"/>
    </source>
</evidence>
<reference evidence="6 7" key="1">
    <citation type="submission" date="2015-06" db="EMBL/GenBank/DDBJ databases">
        <title>Draft genome of the ant-associated black yeast Phialophora attae CBS 131958.</title>
        <authorList>
            <person name="Moreno L.F."/>
            <person name="Stielow B.J."/>
            <person name="de Hoog S."/>
            <person name="Vicente V.A."/>
            <person name="Weiss V.A."/>
            <person name="de Vries M."/>
            <person name="Cruz L.M."/>
            <person name="Souza E.M."/>
        </authorList>
    </citation>
    <scope>NUCLEOTIDE SEQUENCE [LARGE SCALE GENOMIC DNA]</scope>
    <source>
        <strain evidence="6 7">CBS 131958</strain>
    </source>
</reference>
<dbReference type="InterPro" id="IPR002401">
    <property type="entry name" value="Cyt_P450_E_grp-I"/>
</dbReference>
<name>A0A0N0NJH4_9EURO</name>
<evidence type="ECO:0000256" key="1">
    <source>
        <dbReference type="ARBA" id="ARBA00010617"/>
    </source>
</evidence>
<dbReference type="Pfam" id="PF00067">
    <property type="entry name" value="p450"/>
    <property type="match status" value="1"/>
</dbReference>
<dbReference type="EMBL" id="LFJN01000029">
    <property type="protein sequence ID" value="KPI36639.1"/>
    <property type="molecule type" value="Genomic_DNA"/>
</dbReference>
<evidence type="ECO:0000256" key="5">
    <source>
        <dbReference type="SAM" id="SignalP"/>
    </source>
</evidence>
<dbReference type="VEuPathDB" id="FungiDB:AB675_10041"/>
<dbReference type="GeneID" id="28730662"/>
<evidence type="ECO:0000256" key="2">
    <source>
        <dbReference type="ARBA" id="ARBA00022723"/>
    </source>
</evidence>
<keyword evidence="7" id="KW-1185">Reference proteome</keyword>
<dbReference type="STRING" id="1664694.A0A0N0NJH4"/>
<keyword evidence="4" id="KW-0408">Iron</keyword>
<dbReference type="SUPFAM" id="SSF48264">
    <property type="entry name" value="Cytochrome P450"/>
    <property type="match status" value="1"/>
</dbReference>
<dbReference type="GO" id="GO:0004497">
    <property type="term" value="F:monooxygenase activity"/>
    <property type="evidence" value="ECO:0007669"/>
    <property type="project" value="InterPro"/>
</dbReference>
<dbReference type="OrthoDB" id="1103324at2759"/>
<dbReference type="CDD" id="cd11065">
    <property type="entry name" value="CYP64-like"/>
    <property type="match status" value="1"/>
</dbReference>
<dbReference type="Gene3D" id="1.10.630.10">
    <property type="entry name" value="Cytochrome P450"/>
    <property type="match status" value="1"/>
</dbReference>
<dbReference type="AlphaFoldDB" id="A0A0N0NJH4"/>
<feature type="chain" id="PRO_5005856878" evidence="5">
    <location>
        <begin position="19"/>
        <end position="523"/>
    </location>
</feature>
<sequence length="523" mass="59352">MQSLTSSVVGLLARLLTAALLLAAGAVAVDYARMLYRRRSLPPGPMPWPLFGNYFQTPKDRPWLEWEQWSKKYDSTMLTLWVGREPRIIINDAWDACELMEKRADIWSSRPHLIAMGDAINLTETNQTVLPYGDRWRLHRRLMHTAVGTQAVRSYKGFQADESKILTRDILEDPEDYVMSIERYSVSVTSIVGWGRRIDRKNDLIAQQALKLMEGVDLVIPGLYIIEALPWLCKLPRWLYKFPTDLWHGSAIGARFFWMLSKEGADAPEDNFAKRLILGQEKEGLTDLEVAGLAGNLLGGGVDTTTSTMLSCILAMCAFPDVQRKAQAEIDSVVGKDRSPSWEDIAENRLPYIEAIVKEALRWRTVTILAGIPHANTVDFDYKGYHFPAGTNVTANMWAIHRNPRDFPEPDVFRPERFLNGLERPYPNARGSNPFGFGRRSHLAFDMRPGLDQNGQEIKLDLFAYSASENIRPLPFKARFISRSEDISRLITDEAVRARDALRVYDGETRVTMAEAAKNPAYN</sequence>
<evidence type="ECO:0000256" key="4">
    <source>
        <dbReference type="ARBA" id="ARBA00023004"/>
    </source>
</evidence>
<keyword evidence="5" id="KW-0732">Signal</keyword>
<dbReference type="GO" id="GO:0020037">
    <property type="term" value="F:heme binding"/>
    <property type="evidence" value="ECO:0007669"/>
    <property type="project" value="InterPro"/>
</dbReference>
<dbReference type="InterPro" id="IPR001128">
    <property type="entry name" value="Cyt_P450"/>
</dbReference>
<dbReference type="PANTHER" id="PTHR46300:SF4">
    <property type="entry name" value="CYTOCHROME P450 98A3"/>
    <property type="match status" value="1"/>
</dbReference>
<dbReference type="PANTHER" id="PTHR46300">
    <property type="entry name" value="P450, PUTATIVE (EUROFUNG)-RELATED-RELATED"/>
    <property type="match status" value="1"/>
</dbReference>
<gene>
    <name evidence="6" type="ORF">AB675_10041</name>
</gene>
<feature type="signal peptide" evidence="5">
    <location>
        <begin position="1"/>
        <end position="18"/>
    </location>
</feature>
<dbReference type="GO" id="GO:0005506">
    <property type="term" value="F:iron ion binding"/>
    <property type="evidence" value="ECO:0007669"/>
    <property type="project" value="InterPro"/>
</dbReference>
<proteinExistence type="inferred from homology"/>
<dbReference type="PRINTS" id="PR00463">
    <property type="entry name" value="EP450I"/>
</dbReference>
<comment type="caution">
    <text evidence="6">The sequence shown here is derived from an EMBL/GenBank/DDBJ whole genome shotgun (WGS) entry which is preliminary data.</text>
</comment>
<organism evidence="6 7">
    <name type="scientific">Cyphellophora attinorum</name>
    <dbReference type="NCBI Taxonomy" id="1664694"/>
    <lineage>
        <taxon>Eukaryota</taxon>
        <taxon>Fungi</taxon>
        <taxon>Dikarya</taxon>
        <taxon>Ascomycota</taxon>
        <taxon>Pezizomycotina</taxon>
        <taxon>Eurotiomycetes</taxon>
        <taxon>Chaetothyriomycetidae</taxon>
        <taxon>Chaetothyriales</taxon>
        <taxon>Cyphellophoraceae</taxon>
        <taxon>Cyphellophora</taxon>
    </lineage>
</organism>
<dbReference type="Proteomes" id="UP000038010">
    <property type="component" value="Unassembled WGS sequence"/>
</dbReference>